<evidence type="ECO:0000256" key="5">
    <source>
        <dbReference type="ARBA" id="ARBA00023242"/>
    </source>
</evidence>
<protein>
    <recommendedName>
        <fullName evidence="6">HAT C-terminal dimerisation domain-containing protein</fullName>
    </recommendedName>
</protein>
<dbReference type="InterPro" id="IPR012337">
    <property type="entry name" value="RNaseH-like_sf"/>
</dbReference>
<dbReference type="HOGENOM" id="CLU_009123_6_3_1"/>
<evidence type="ECO:0000256" key="1">
    <source>
        <dbReference type="ARBA" id="ARBA00004123"/>
    </source>
</evidence>
<feature type="domain" description="HAT C-terminal dimerisation" evidence="6">
    <location>
        <begin position="275"/>
        <end position="340"/>
    </location>
</feature>
<dbReference type="GO" id="GO:0046983">
    <property type="term" value="F:protein dimerization activity"/>
    <property type="evidence" value="ECO:0007669"/>
    <property type="project" value="InterPro"/>
</dbReference>
<dbReference type="InterPro" id="IPR052035">
    <property type="entry name" value="ZnF_BED_domain_contain"/>
</dbReference>
<evidence type="ECO:0000256" key="3">
    <source>
        <dbReference type="ARBA" id="ARBA00022771"/>
    </source>
</evidence>
<evidence type="ECO:0000256" key="2">
    <source>
        <dbReference type="ARBA" id="ARBA00022723"/>
    </source>
</evidence>
<keyword evidence="8" id="KW-1185">Reference proteome</keyword>
<dbReference type="Proteomes" id="UP000053989">
    <property type="component" value="Unassembled WGS sequence"/>
</dbReference>
<dbReference type="GO" id="GO:0005634">
    <property type="term" value="C:nucleus"/>
    <property type="evidence" value="ECO:0007669"/>
    <property type="project" value="UniProtKB-SubCell"/>
</dbReference>
<dbReference type="GO" id="GO:0008270">
    <property type="term" value="F:zinc ion binding"/>
    <property type="evidence" value="ECO:0007669"/>
    <property type="project" value="UniProtKB-KW"/>
</dbReference>
<evidence type="ECO:0000259" key="6">
    <source>
        <dbReference type="Pfam" id="PF05699"/>
    </source>
</evidence>
<dbReference type="OrthoDB" id="2790258at2759"/>
<keyword evidence="2" id="KW-0479">Metal-binding</keyword>
<sequence length="379" mass="43891">HFTMDNAENNRTCIKKLGELLAEWEFEIVFDPNQRRVMCHPHLINLCTKHACEGFTSVDASEIEHNITTDTVKRHSNTEKYTPVNECWQEQLSHLKLLPTEWLVLSDFECILSATHIIQHTMSSKSQLQLRAAVPMFELLISSWEKLAKDLPRLKPWVDHALGWVYTYYQRMNNRDVYILAMFVDPATCLAWIKCAWDTDHVMKVEELVLNMMSKYHEVMDIRGPVALEVQAAATNSIDSIAQHLGLGSLGFNVTPATQGVLTIKQEYDKYVSVEREQGNPLVFWRTKRSEFPTIFQIVMDYLPVQASSVLCEHVFSSSAETDTKRCNRIGPILMEVLQMLKFERKKWRLNFTKGWAPTTVSSFKMTLMLLMWGLRIRD</sequence>
<dbReference type="EMBL" id="KN822019">
    <property type="protein sequence ID" value="KIM66087.1"/>
    <property type="molecule type" value="Genomic_DNA"/>
</dbReference>
<accession>A0A0C3AMA6</accession>
<dbReference type="PANTHER" id="PTHR46481">
    <property type="entry name" value="ZINC FINGER BED DOMAIN-CONTAINING PROTEIN 4"/>
    <property type="match status" value="1"/>
</dbReference>
<reference evidence="8" key="2">
    <citation type="submission" date="2015-01" db="EMBL/GenBank/DDBJ databases">
        <title>Evolutionary Origins and Diversification of the Mycorrhizal Mutualists.</title>
        <authorList>
            <consortium name="DOE Joint Genome Institute"/>
            <consortium name="Mycorrhizal Genomics Consortium"/>
            <person name="Kohler A."/>
            <person name="Kuo A."/>
            <person name="Nagy L.G."/>
            <person name="Floudas D."/>
            <person name="Copeland A."/>
            <person name="Barry K.W."/>
            <person name="Cichocki N."/>
            <person name="Veneault-Fourrey C."/>
            <person name="LaButti K."/>
            <person name="Lindquist E.A."/>
            <person name="Lipzen A."/>
            <person name="Lundell T."/>
            <person name="Morin E."/>
            <person name="Murat C."/>
            <person name="Riley R."/>
            <person name="Ohm R."/>
            <person name="Sun H."/>
            <person name="Tunlid A."/>
            <person name="Henrissat B."/>
            <person name="Grigoriev I.V."/>
            <person name="Hibbett D.S."/>
            <person name="Martin F."/>
        </authorList>
    </citation>
    <scope>NUCLEOTIDE SEQUENCE [LARGE SCALE GENOMIC DNA]</scope>
    <source>
        <strain evidence="8">Foug A</strain>
    </source>
</reference>
<gene>
    <name evidence="7" type="ORF">SCLCIDRAFT_111706</name>
</gene>
<evidence type="ECO:0000313" key="8">
    <source>
        <dbReference type="Proteomes" id="UP000053989"/>
    </source>
</evidence>
<dbReference type="PANTHER" id="PTHR46481:SF10">
    <property type="entry name" value="ZINC FINGER BED DOMAIN-CONTAINING PROTEIN 39"/>
    <property type="match status" value="1"/>
</dbReference>
<organism evidence="7 8">
    <name type="scientific">Scleroderma citrinum Foug A</name>
    <dbReference type="NCBI Taxonomy" id="1036808"/>
    <lineage>
        <taxon>Eukaryota</taxon>
        <taxon>Fungi</taxon>
        <taxon>Dikarya</taxon>
        <taxon>Basidiomycota</taxon>
        <taxon>Agaricomycotina</taxon>
        <taxon>Agaricomycetes</taxon>
        <taxon>Agaricomycetidae</taxon>
        <taxon>Boletales</taxon>
        <taxon>Sclerodermatineae</taxon>
        <taxon>Sclerodermataceae</taxon>
        <taxon>Scleroderma</taxon>
    </lineage>
</organism>
<evidence type="ECO:0000256" key="4">
    <source>
        <dbReference type="ARBA" id="ARBA00022833"/>
    </source>
</evidence>
<keyword evidence="4" id="KW-0862">Zinc</keyword>
<dbReference type="Pfam" id="PF05699">
    <property type="entry name" value="Dimer_Tnp_hAT"/>
    <property type="match status" value="1"/>
</dbReference>
<evidence type="ECO:0000313" key="7">
    <source>
        <dbReference type="EMBL" id="KIM66087.1"/>
    </source>
</evidence>
<comment type="subcellular location">
    <subcellularLocation>
        <location evidence="1">Nucleus</location>
    </subcellularLocation>
</comment>
<reference evidence="7 8" key="1">
    <citation type="submission" date="2014-04" db="EMBL/GenBank/DDBJ databases">
        <authorList>
            <consortium name="DOE Joint Genome Institute"/>
            <person name="Kuo A."/>
            <person name="Kohler A."/>
            <person name="Nagy L.G."/>
            <person name="Floudas D."/>
            <person name="Copeland A."/>
            <person name="Barry K.W."/>
            <person name="Cichocki N."/>
            <person name="Veneault-Fourrey C."/>
            <person name="LaButti K."/>
            <person name="Lindquist E.A."/>
            <person name="Lipzen A."/>
            <person name="Lundell T."/>
            <person name="Morin E."/>
            <person name="Murat C."/>
            <person name="Sun H."/>
            <person name="Tunlid A."/>
            <person name="Henrissat B."/>
            <person name="Grigoriev I.V."/>
            <person name="Hibbett D.S."/>
            <person name="Martin F."/>
            <person name="Nordberg H.P."/>
            <person name="Cantor M.N."/>
            <person name="Hua S.X."/>
        </authorList>
    </citation>
    <scope>NUCLEOTIDE SEQUENCE [LARGE SCALE GENOMIC DNA]</scope>
    <source>
        <strain evidence="7 8">Foug A</strain>
    </source>
</reference>
<dbReference type="AlphaFoldDB" id="A0A0C3AMA6"/>
<keyword evidence="3" id="KW-0863">Zinc-finger</keyword>
<feature type="non-terminal residue" evidence="7">
    <location>
        <position position="1"/>
    </location>
</feature>
<name>A0A0C3AMA6_9AGAM</name>
<dbReference type="InParanoid" id="A0A0C3AMA6"/>
<dbReference type="InterPro" id="IPR008906">
    <property type="entry name" value="HATC_C_dom"/>
</dbReference>
<proteinExistence type="predicted"/>
<keyword evidence="5" id="KW-0539">Nucleus</keyword>
<dbReference type="SUPFAM" id="SSF53098">
    <property type="entry name" value="Ribonuclease H-like"/>
    <property type="match status" value="1"/>
</dbReference>